<dbReference type="AlphaFoldDB" id="A0A1E3W7E6"/>
<dbReference type="Pfam" id="PF00581">
    <property type="entry name" value="Rhodanese"/>
    <property type="match status" value="1"/>
</dbReference>
<dbReference type="SUPFAM" id="SSF52821">
    <property type="entry name" value="Rhodanese/Cell cycle control phosphatase"/>
    <property type="match status" value="1"/>
</dbReference>
<dbReference type="PANTHER" id="PTHR47377">
    <property type="entry name" value="RHODANESE-LIKE DOMAIN-CONTAINING PROTEIN 4, CHLOROPLASTIC"/>
    <property type="match status" value="1"/>
</dbReference>
<dbReference type="Gene3D" id="3.40.250.10">
    <property type="entry name" value="Rhodanese-like domain"/>
    <property type="match status" value="1"/>
</dbReference>
<keyword evidence="3" id="KW-1185">Reference proteome</keyword>
<dbReference type="PROSITE" id="PS50206">
    <property type="entry name" value="RHODANESE_3"/>
    <property type="match status" value="1"/>
</dbReference>
<organism evidence="2 3">
    <name type="scientific">Methyloceanibacter superfactus</name>
    <dbReference type="NCBI Taxonomy" id="1774969"/>
    <lineage>
        <taxon>Bacteria</taxon>
        <taxon>Pseudomonadati</taxon>
        <taxon>Pseudomonadota</taxon>
        <taxon>Alphaproteobacteria</taxon>
        <taxon>Hyphomicrobiales</taxon>
        <taxon>Hyphomicrobiaceae</taxon>
        <taxon>Methyloceanibacter</taxon>
    </lineage>
</organism>
<protein>
    <submittedName>
        <fullName evidence="2">Sulfurtransferase</fullName>
    </submittedName>
</protein>
<gene>
    <name evidence="2" type="ORF">AUC69_05535</name>
</gene>
<proteinExistence type="predicted"/>
<dbReference type="InterPro" id="IPR044240">
    <property type="entry name" value="STR4-like"/>
</dbReference>
<dbReference type="Proteomes" id="UP000094472">
    <property type="component" value="Unassembled WGS sequence"/>
</dbReference>
<dbReference type="GO" id="GO:0016740">
    <property type="term" value="F:transferase activity"/>
    <property type="evidence" value="ECO:0007669"/>
    <property type="project" value="UniProtKB-KW"/>
</dbReference>
<name>A0A1E3W7E6_9HYPH</name>
<feature type="domain" description="Rhodanese" evidence="1">
    <location>
        <begin position="24"/>
        <end position="134"/>
    </location>
</feature>
<reference evidence="2 3" key="1">
    <citation type="journal article" date="2016" name="Environ. Microbiol.">
        <title>New Methyloceanibacter diversity from North Sea sediments includes methanotroph containing solely the soluble methane monooxygenase.</title>
        <authorList>
            <person name="Vekeman B."/>
            <person name="Kerckhof F.M."/>
            <person name="Cremers G."/>
            <person name="de Vos P."/>
            <person name="Vandamme P."/>
            <person name="Boon N."/>
            <person name="Op den Camp H.J."/>
            <person name="Heylen K."/>
        </authorList>
    </citation>
    <scope>NUCLEOTIDE SEQUENCE [LARGE SCALE GENOMIC DNA]</scope>
    <source>
        <strain evidence="2 3">R-67175</strain>
    </source>
</reference>
<dbReference type="STRING" id="1774969.AUC69_05535"/>
<keyword evidence="2" id="KW-0808">Transferase</keyword>
<dbReference type="InterPro" id="IPR036873">
    <property type="entry name" value="Rhodanese-like_dom_sf"/>
</dbReference>
<accession>A0A1E3W7E6</accession>
<evidence type="ECO:0000259" key="1">
    <source>
        <dbReference type="PROSITE" id="PS50206"/>
    </source>
</evidence>
<dbReference type="InterPro" id="IPR001763">
    <property type="entry name" value="Rhodanese-like_dom"/>
</dbReference>
<evidence type="ECO:0000313" key="2">
    <source>
        <dbReference type="EMBL" id="ODS01714.1"/>
    </source>
</evidence>
<dbReference type="PANTHER" id="PTHR47377:SF1">
    <property type="entry name" value="RHODANESE-LIKE DOMAIN-CONTAINING PROTEIN 4, CHLOROPLASTIC"/>
    <property type="match status" value="1"/>
</dbReference>
<dbReference type="EMBL" id="LPWF01000004">
    <property type="protein sequence ID" value="ODS01714.1"/>
    <property type="molecule type" value="Genomic_DNA"/>
</dbReference>
<evidence type="ECO:0000313" key="3">
    <source>
        <dbReference type="Proteomes" id="UP000094472"/>
    </source>
</evidence>
<sequence>MGAQSDENAVDEVDVAAAWKGLMANPRSQLVDVRTRAEWTYVGIPDLGPLGKRAVLVEWQSFPDQSVDPRFAERLANELKALGVQSDDDLFFICRSGSRSLAAARAMASAGYRACHNVSEGFEGPLDDERHRGSLLGWKAIGLPWQQG</sequence>
<comment type="caution">
    <text evidence="2">The sequence shown here is derived from an EMBL/GenBank/DDBJ whole genome shotgun (WGS) entry which is preliminary data.</text>
</comment>
<dbReference type="SMART" id="SM00450">
    <property type="entry name" value="RHOD"/>
    <property type="match status" value="1"/>
</dbReference>